<evidence type="ECO:0000313" key="3">
    <source>
        <dbReference type="Proteomes" id="UP000193067"/>
    </source>
</evidence>
<accession>A0A1Y2ITU0</accession>
<gene>
    <name evidence="2" type="ORF">PYCCODRAFT_108844</name>
</gene>
<feature type="region of interest" description="Disordered" evidence="1">
    <location>
        <begin position="121"/>
        <end position="150"/>
    </location>
</feature>
<reference evidence="2 3" key="1">
    <citation type="journal article" date="2015" name="Biotechnol. Biofuels">
        <title>Enhanced degradation of softwood versus hardwood by the white-rot fungus Pycnoporus coccineus.</title>
        <authorList>
            <person name="Couturier M."/>
            <person name="Navarro D."/>
            <person name="Chevret D."/>
            <person name="Henrissat B."/>
            <person name="Piumi F."/>
            <person name="Ruiz-Duenas F.J."/>
            <person name="Martinez A.T."/>
            <person name="Grigoriev I.V."/>
            <person name="Riley R."/>
            <person name="Lipzen A."/>
            <person name="Berrin J.G."/>
            <person name="Master E.R."/>
            <person name="Rosso M.N."/>
        </authorList>
    </citation>
    <scope>NUCLEOTIDE SEQUENCE [LARGE SCALE GENOMIC DNA]</scope>
    <source>
        <strain evidence="2 3">BRFM310</strain>
    </source>
</reference>
<name>A0A1Y2ITU0_TRAC3</name>
<dbReference type="EMBL" id="KZ084096">
    <property type="protein sequence ID" value="OSD04559.1"/>
    <property type="molecule type" value="Genomic_DNA"/>
</dbReference>
<protein>
    <submittedName>
        <fullName evidence="2">Uncharacterized protein</fullName>
    </submittedName>
</protein>
<proteinExistence type="predicted"/>
<dbReference type="Proteomes" id="UP000193067">
    <property type="component" value="Unassembled WGS sequence"/>
</dbReference>
<sequence length="150" mass="17031">MLMSALVTGPWGLWLILGAYGSKWWHARQTREVVTPVMPGAMQKDQSLGVDTRCRGPLDQLSGSSGIPSMPCRAVRTCECYHIPSKRALDKRAPYKFWNRRAMTETVMRNAAYERTMQCDASDRHIRLPRNPKESPTGRSNPALRVSRRT</sequence>
<evidence type="ECO:0000256" key="1">
    <source>
        <dbReference type="SAM" id="MobiDB-lite"/>
    </source>
</evidence>
<organism evidence="2 3">
    <name type="scientific">Trametes coccinea (strain BRFM310)</name>
    <name type="common">Pycnoporus coccineus</name>
    <dbReference type="NCBI Taxonomy" id="1353009"/>
    <lineage>
        <taxon>Eukaryota</taxon>
        <taxon>Fungi</taxon>
        <taxon>Dikarya</taxon>
        <taxon>Basidiomycota</taxon>
        <taxon>Agaricomycotina</taxon>
        <taxon>Agaricomycetes</taxon>
        <taxon>Polyporales</taxon>
        <taxon>Polyporaceae</taxon>
        <taxon>Trametes</taxon>
    </lineage>
</organism>
<dbReference type="AlphaFoldDB" id="A0A1Y2ITU0"/>
<evidence type="ECO:0000313" key="2">
    <source>
        <dbReference type="EMBL" id="OSD04559.1"/>
    </source>
</evidence>
<keyword evidence="3" id="KW-1185">Reference proteome</keyword>